<accession>A0A517NBF0</accession>
<organism evidence="2 3">
    <name type="scientific">Rubripirellula lacrimiformis</name>
    <dbReference type="NCBI Taxonomy" id="1930273"/>
    <lineage>
        <taxon>Bacteria</taxon>
        <taxon>Pseudomonadati</taxon>
        <taxon>Planctomycetota</taxon>
        <taxon>Planctomycetia</taxon>
        <taxon>Pirellulales</taxon>
        <taxon>Pirellulaceae</taxon>
        <taxon>Rubripirellula</taxon>
    </lineage>
</organism>
<keyword evidence="3" id="KW-1185">Reference proteome</keyword>
<dbReference type="Proteomes" id="UP000318538">
    <property type="component" value="Chromosome"/>
</dbReference>
<evidence type="ECO:0000256" key="1">
    <source>
        <dbReference type="SAM" id="MobiDB-lite"/>
    </source>
</evidence>
<evidence type="ECO:0000313" key="2">
    <source>
        <dbReference type="EMBL" id="QDT04461.1"/>
    </source>
</evidence>
<dbReference type="EMBL" id="CP036525">
    <property type="protein sequence ID" value="QDT04461.1"/>
    <property type="molecule type" value="Genomic_DNA"/>
</dbReference>
<proteinExistence type="predicted"/>
<name>A0A517NBF0_9BACT</name>
<dbReference type="AlphaFoldDB" id="A0A517NBF0"/>
<sequence length="75" mass="8052">MPERLNDPTADRPARAQIATHPNRLTACPTGRASNRINALGDARTAKRPHRGSASASANRDAPQSFNRVPNGPRV</sequence>
<dbReference type="KEGG" id="rlc:K227x_28520"/>
<reference evidence="2 3" key="1">
    <citation type="submission" date="2019-02" db="EMBL/GenBank/DDBJ databases">
        <title>Deep-cultivation of Planctomycetes and their phenomic and genomic characterization uncovers novel biology.</title>
        <authorList>
            <person name="Wiegand S."/>
            <person name="Jogler M."/>
            <person name="Boedeker C."/>
            <person name="Pinto D."/>
            <person name="Vollmers J."/>
            <person name="Rivas-Marin E."/>
            <person name="Kohn T."/>
            <person name="Peeters S.H."/>
            <person name="Heuer A."/>
            <person name="Rast P."/>
            <person name="Oberbeckmann S."/>
            <person name="Bunk B."/>
            <person name="Jeske O."/>
            <person name="Meyerdierks A."/>
            <person name="Storesund J.E."/>
            <person name="Kallscheuer N."/>
            <person name="Luecker S."/>
            <person name="Lage O.M."/>
            <person name="Pohl T."/>
            <person name="Merkel B.J."/>
            <person name="Hornburger P."/>
            <person name="Mueller R.-W."/>
            <person name="Bruemmer F."/>
            <person name="Labrenz M."/>
            <person name="Spormann A.M."/>
            <person name="Op den Camp H."/>
            <person name="Overmann J."/>
            <person name="Amann R."/>
            <person name="Jetten M.S.M."/>
            <person name="Mascher T."/>
            <person name="Medema M.H."/>
            <person name="Devos D.P."/>
            <person name="Kaster A.-K."/>
            <person name="Ovreas L."/>
            <person name="Rohde M."/>
            <person name="Galperin M.Y."/>
            <person name="Jogler C."/>
        </authorList>
    </citation>
    <scope>NUCLEOTIDE SEQUENCE [LARGE SCALE GENOMIC DNA]</scope>
    <source>
        <strain evidence="2 3">K22_7</strain>
    </source>
</reference>
<protein>
    <submittedName>
        <fullName evidence="2">Uncharacterized protein</fullName>
    </submittedName>
</protein>
<gene>
    <name evidence="2" type="ORF">K227x_28520</name>
</gene>
<evidence type="ECO:0000313" key="3">
    <source>
        <dbReference type="Proteomes" id="UP000318538"/>
    </source>
</evidence>
<feature type="compositionally biased region" description="Polar residues" evidence="1">
    <location>
        <begin position="54"/>
        <end position="68"/>
    </location>
</feature>
<feature type="compositionally biased region" description="Basic and acidic residues" evidence="1">
    <location>
        <begin position="1"/>
        <end position="14"/>
    </location>
</feature>
<feature type="region of interest" description="Disordered" evidence="1">
    <location>
        <begin position="1"/>
        <end position="75"/>
    </location>
</feature>